<feature type="domain" description="PITH" evidence="3">
    <location>
        <begin position="126"/>
        <end position="297"/>
    </location>
</feature>
<feature type="domain" description="Thioredoxin" evidence="2">
    <location>
        <begin position="1"/>
        <end position="114"/>
    </location>
</feature>
<dbReference type="SUPFAM" id="SSF49785">
    <property type="entry name" value="Galactose-binding domain-like"/>
    <property type="match status" value="1"/>
</dbReference>
<dbReference type="VEuPathDB" id="FungiDB:DIURU_001540"/>
<evidence type="ECO:0008006" key="6">
    <source>
        <dbReference type="Google" id="ProtNLM"/>
    </source>
</evidence>
<reference evidence="4 5" key="1">
    <citation type="submission" date="2019-07" db="EMBL/GenBank/DDBJ databases">
        <title>Genome assembly of two rare yeast pathogens: Diutina rugosa and Trichomonascus ciferrii.</title>
        <authorList>
            <person name="Mixao V."/>
            <person name="Saus E."/>
            <person name="Hansen A."/>
            <person name="Lass-Flor C."/>
            <person name="Gabaldon T."/>
        </authorList>
    </citation>
    <scope>NUCLEOTIDE SEQUENCE [LARGE SCALE GENOMIC DNA]</scope>
    <source>
        <strain evidence="4 5">CBS 613</strain>
    </source>
</reference>
<proteinExistence type="predicted"/>
<dbReference type="SUPFAM" id="SSF52833">
    <property type="entry name" value="Thioredoxin-like"/>
    <property type="match status" value="1"/>
</dbReference>
<dbReference type="AlphaFoldDB" id="A0A642UTG7"/>
<dbReference type="EMBL" id="SWFT01000050">
    <property type="protein sequence ID" value="KAA8905112.1"/>
    <property type="molecule type" value="Genomic_DNA"/>
</dbReference>
<evidence type="ECO:0000313" key="4">
    <source>
        <dbReference type="EMBL" id="KAA8905112.1"/>
    </source>
</evidence>
<dbReference type="InterPro" id="IPR013766">
    <property type="entry name" value="Thioredoxin_domain"/>
</dbReference>
<keyword evidence="5" id="KW-1185">Reference proteome</keyword>
<dbReference type="OrthoDB" id="2121326at2759"/>
<dbReference type="Pfam" id="PF06201">
    <property type="entry name" value="PITH"/>
    <property type="match status" value="1"/>
</dbReference>
<evidence type="ECO:0000259" key="3">
    <source>
        <dbReference type="PROSITE" id="PS51532"/>
    </source>
</evidence>
<dbReference type="GeneID" id="54780193"/>
<evidence type="ECO:0000256" key="1">
    <source>
        <dbReference type="ARBA" id="ARBA00023157"/>
    </source>
</evidence>
<dbReference type="RefSeq" id="XP_034013498.1">
    <property type="nucleotide sequence ID" value="XM_034154095.1"/>
</dbReference>
<comment type="caution">
    <text evidence="4">The sequence shown here is derived from an EMBL/GenBank/DDBJ whole genome shotgun (WGS) entry which is preliminary data.</text>
</comment>
<gene>
    <name evidence="4" type="ORF">DIURU_001540</name>
</gene>
<dbReference type="PANTHER" id="PTHR46115">
    <property type="entry name" value="THIOREDOXIN-LIKE PROTEIN 1"/>
    <property type="match status" value="1"/>
</dbReference>
<dbReference type="InterPro" id="IPR008979">
    <property type="entry name" value="Galactose-bd-like_sf"/>
</dbReference>
<evidence type="ECO:0000313" key="5">
    <source>
        <dbReference type="Proteomes" id="UP000449547"/>
    </source>
</evidence>
<dbReference type="Pfam" id="PF00085">
    <property type="entry name" value="Thioredoxin"/>
    <property type="match status" value="1"/>
</dbReference>
<keyword evidence="1" id="KW-1015">Disulfide bond</keyword>
<dbReference type="PROSITE" id="PS51532">
    <property type="entry name" value="PITH"/>
    <property type="match status" value="1"/>
</dbReference>
<evidence type="ECO:0000259" key="2">
    <source>
        <dbReference type="PROSITE" id="PS51352"/>
    </source>
</evidence>
<dbReference type="Gene3D" id="3.40.30.10">
    <property type="entry name" value="Glutaredoxin"/>
    <property type="match status" value="1"/>
</dbReference>
<protein>
    <recommendedName>
        <fullName evidence="6">PITH domain-containing protein</fullName>
    </recommendedName>
</protein>
<dbReference type="PROSITE" id="PS51352">
    <property type="entry name" value="THIOREDOXIN_2"/>
    <property type="match status" value="1"/>
</dbReference>
<sequence>MAPLDVETREEFDSILAENKYVFVYCYSNDYTELKRITPKVEELANSGDYPDVKIIRVNLETATELKQLAQAGNAEGELNVPTYLFYELGKQGTKLTGADNYHEVFDMIDQLQTDIDQSGEALERRPNALEQGFKVLNHSIDFQKFEQFNVQGDGSQVFKIDVGGEGVWSDADSQLMFFFPLKNMVKVHSVFIKARSGVVIDEDDGETAQQPSTIKLWPSLPQSLSFEEADADKNPADVQSITFDGEWAELKLKYVRFQKVSSLCIFIDGDDEDTVTSVDQIVILGVPGDPIQASVI</sequence>
<dbReference type="InterPro" id="IPR010400">
    <property type="entry name" value="PITH_dom"/>
</dbReference>
<dbReference type="Gene3D" id="2.60.120.470">
    <property type="entry name" value="PITH domain"/>
    <property type="match status" value="1"/>
</dbReference>
<accession>A0A642UTG7</accession>
<organism evidence="4 5">
    <name type="scientific">Diutina rugosa</name>
    <name type="common">Yeast</name>
    <name type="synonym">Candida rugosa</name>
    <dbReference type="NCBI Taxonomy" id="5481"/>
    <lineage>
        <taxon>Eukaryota</taxon>
        <taxon>Fungi</taxon>
        <taxon>Dikarya</taxon>
        <taxon>Ascomycota</taxon>
        <taxon>Saccharomycotina</taxon>
        <taxon>Pichiomycetes</taxon>
        <taxon>Debaryomycetaceae</taxon>
        <taxon>Diutina</taxon>
    </lineage>
</organism>
<dbReference type="InterPro" id="IPR036249">
    <property type="entry name" value="Thioredoxin-like_sf"/>
</dbReference>
<dbReference type="GO" id="GO:0005737">
    <property type="term" value="C:cytoplasm"/>
    <property type="evidence" value="ECO:0007669"/>
    <property type="project" value="UniProtKB-ARBA"/>
</dbReference>
<dbReference type="Proteomes" id="UP000449547">
    <property type="component" value="Unassembled WGS sequence"/>
</dbReference>
<dbReference type="InterPro" id="IPR037047">
    <property type="entry name" value="PITH_dom_sf"/>
</dbReference>
<name>A0A642UTG7_DIURU</name>
<dbReference type="CDD" id="cd02947">
    <property type="entry name" value="TRX_family"/>
    <property type="match status" value="1"/>
</dbReference>